<name>A0A4C1VPF3_EUMVA</name>
<evidence type="ECO:0000313" key="2">
    <source>
        <dbReference type="EMBL" id="GBP40420.1"/>
    </source>
</evidence>
<organism evidence="2 3">
    <name type="scientific">Eumeta variegata</name>
    <name type="common">Bagworm moth</name>
    <name type="synonym">Eumeta japonica</name>
    <dbReference type="NCBI Taxonomy" id="151549"/>
    <lineage>
        <taxon>Eukaryota</taxon>
        <taxon>Metazoa</taxon>
        <taxon>Ecdysozoa</taxon>
        <taxon>Arthropoda</taxon>
        <taxon>Hexapoda</taxon>
        <taxon>Insecta</taxon>
        <taxon>Pterygota</taxon>
        <taxon>Neoptera</taxon>
        <taxon>Endopterygota</taxon>
        <taxon>Lepidoptera</taxon>
        <taxon>Glossata</taxon>
        <taxon>Ditrysia</taxon>
        <taxon>Tineoidea</taxon>
        <taxon>Psychidae</taxon>
        <taxon>Oiketicinae</taxon>
        <taxon>Eumeta</taxon>
    </lineage>
</organism>
<comment type="caution">
    <text evidence="2">The sequence shown here is derived from an EMBL/GenBank/DDBJ whole genome shotgun (WGS) entry which is preliminary data.</text>
</comment>
<evidence type="ECO:0000256" key="1">
    <source>
        <dbReference type="SAM" id="MobiDB-lite"/>
    </source>
</evidence>
<dbReference type="EMBL" id="BGZK01000381">
    <property type="protein sequence ID" value="GBP40420.1"/>
    <property type="molecule type" value="Genomic_DNA"/>
</dbReference>
<keyword evidence="3" id="KW-1185">Reference proteome</keyword>
<proteinExistence type="predicted"/>
<dbReference type="AlphaFoldDB" id="A0A4C1VPF3"/>
<feature type="compositionally biased region" description="Basic residues" evidence="1">
    <location>
        <begin position="79"/>
        <end position="92"/>
    </location>
</feature>
<dbReference type="Proteomes" id="UP000299102">
    <property type="component" value="Unassembled WGS sequence"/>
</dbReference>
<evidence type="ECO:0000313" key="3">
    <source>
        <dbReference type="Proteomes" id="UP000299102"/>
    </source>
</evidence>
<gene>
    <name evidence="2" type="ORF">EVAR_25272_1</name>
</gene>
<protein>
    <submittedName>
        <fullName evidence="2">Uncharacterized protein</fullName>
    </submittedName>
</protein>
<reference evidence="2 3" key="1">
    <citation type="journal article" date="2019" name="Commun. Biol.">
        <title>The bagworm genome reveals a unique fibroin gene that provides high tensile strength.</title>
        <authorList>
            <person name="Kono N."/>
            <person name="Nakamura H."/>
            <person name="Ohtoshi R."/>
            <person name="Tomita M."/>
            <person name="Numata K."/>
            <person name="Arakawa K."/>
        </authorList>
    </citation>
    <scope>NUCLEOTIDE SEQUENCE [LARGE SCALE GENOMIC DNA]</scope>
</reference>
<accession>A0A4C1VPF3</accession>
<feature type="region of interest" description="Disordered" evidence="1">
    <location>
        <begin position="69"/>
        <end position="92"/>
    </location>
</feature>
<sequence length="214" mass="24111">MMGIGEYSFVLFISFYDFYEKYFENRTPQSVPAVLSAGRADDLLEVGGQVHLFEFNACLSTLHFTTEITNPDDSDDPGRRRRVARRLSRSARPRPVVDTDRILQIGANFFNTSARAGSVRVAGAGRPPVRRRLIIVWKGASALLTFRGANCRGRRARRRSGRPPVAFAFVPRYAMIFRRADDLRAGWRGAAGAGARAHGAVRRFDFRHGRHERT</sequence>